<evidence type="ECO:0000256" key="2">
    <source>
        <dbReference type="ARBA" id="ARBA00011738"/>
    </source>
</evidence>
<keyword evidence="4" id="KW-0560">Oxidoreductase</keyword>
<dbReference type="GeneID" id="40311811"/>
<proteinExistence type="inferred from homology"/>
<evidence type="ECO:0000313" key="5">
    <source>
        <dbReference type="EMBL" id="PFH34852.1"/>
    </source>
</evidence>
<dbReference type="AlphaFoldDB" id="A0A2A9MHG8"/>
<dbReference type="VEuPathDB" id="ToxoDB:BESB_068850"/>
<reference evidence="5 6" key="1">
    <citation type="submission" date="2017-09" db="EMBL/GenBank/DDBJ databases">
        <title>Genome sequencing of Besnoitia besnoiti strain Bb-Ger1.</title>
        <authorList>
            <person name="Schares G."/>
            <person name="Venepally P."/>
            <person name="Lorenzi H.A."/>
        </authorList>
    </citation>
    <scope>NUCLEOTIDE SEQUENCE [LARGE SCALE GENOMIC DNA]</scope>
    <source>
        <strain evidence="5 6">Bb-Ger1</strain>
    </source>
</reference>
<dbReference type="InterPro" id="IPR036291">
    <property type="entry name" value="NAD(P)-bd_dom_sf"/>
</dbReference>
<dbReference type="Gene3D" id="3.40.50.720">
    <property type="entry name" value="NAD(P)-binding Rossmann-like Domain"/>
    <property type="match status" value="1"/>
</dbReference>
<dbReference type="EMBL" id="NWUJ01000006">
    <property type="protein sequence ID" value="PFH34852.1"/>
    <property type="molecule type" value="Genomic_DNA"/>
</dbReference>
<dbReference type="GO" id="GO:0004155">
    <property type="term" value="F:6,7-dihydropteridine reductase activity"/>
    <property type="evidence" value="ECO:0007669"/>
    <property type="project" value="TreeGrafter"/>
</dbReference>
<dbReference type="SUPFAM" id="SSF51735">
    <property type="entry name" value="NAD(P)-binding Rossmann-fold domains"/>
    <property type="match status" value="1"/>
</dbReference>
<gene>
    <name evidence="5" type="ORF">BESB_068850</name>
</gene>
<dbReference type="GO" id="GO:0006729">
    <property type="term" value="P:tetrahydrobiopterin biosynthetic process"/>
    <property type="evidence" value="ECO:0007669"/>
    <property type="project" value="TreeGrafter"/>
</dbReference>
<name>A0A2A9MHG8_BESBE</name>
<accession>A0A2A9MHG8</accession>
<dbReference type="STRING" id="94643.A0A2A9MHG8"/>
<protein>
    <recommendedName>
        <fullName evidence="7">Dihydropteridine reductase</fullName>
    </recommendedName>
</protein>
<keyword evidence="3" id="KW-0521">NADP</keyword>
<dbReference type="PANTHER" id="PTHR15104:SF0">
    <property type="entry name" value="DIHYDROPTERIDINE REDUCTASE"/>
    <property type="match status" value="1"/>
</dbReference>
<organism evidence="5 6">
    <name type="scientific">Besnoitia besnoiti</name>
    <name type="common">Apicomplexan protozoan</name>
    <dbReference type="NCBI Taxonomy" id="94643"/>
    <lineage>
        <taxon>Eukaryota</taxon>
        <taxon>Sar</taxon>
        <taxon>Alveolata</taxon>
        <taxon>Apicomplexa</taxon>
        <taxon>Conoidasida</taxon>
        <taxon>Coccidia</taxon>
        <taxon>Eucoccidiorida</taxon>
        <taxon>Eimeriorina</taxon>
        <taxon>Sarcocystidae</taxon>
        <taxon>Besnoitia</taxon>
    </lineage>
</organism>
<dbReference type="GO" id="GO:0070402">
    <property type="term" value="F:NADPH binding"/>
    <property type="evidence" value="ECO:0007669"/>
    <property type="project" value="TreeGrafter"/>
</dbReference>
<dbReference type="GO" id="GO:0070404">
    <property type="term" value="F:NADH binding"/>
    <property type="evidence" value="ECO:0007669"/>
    <property type="project" value="TreeGrafter"/>
</dbReference>
<evidence type="ECO:0000256" key="3">
    <source>
        <dbReference type="ARBA" id="ARBA00022857"/>
    </source>
</evidence>
<comment type="caution">
    <text evidence="5">The sequence shown here is derived from an EMBL/GenBank/DDBJ whole genome shotgun (WGS) entry which is preliminary data.</text>
</comment>
<dbReference type="RefSeq" id="XP_029218861.1">
    <property type="nucleotide sequence ID" value="XM_029365278.1"/>
</dbReference>
<dbReference type="GO" id="GO:0006559">
    <property type="term" value="P:L-phenylalanine catabolic process"/>
    <property type="evidence" value="ECO:0007669"/>
    <property type="project" value="TreeGrafter"/>
</dbReference>
<keyword evidence="6" id="KW-1185">Reference proteome</keyword>
<evidence type="ECO:0000256" key="1">
    <source>
        <dbReference type="ARBA" id="ARBA00006484"/>
    </source>
</evidence>
<comment type="similarity">
    <text evidence="1">Belongs to the short-chain dehydrogenases/reductases (SDR) family.</text>
</comment>
<evidence type="ECO:0000313" key="6">
    <source>
        <dbReference type="Proteomes" id="UP000224006"/>
    </source>
</evidence>
<dbReference type="Proteomes" id="UP000224006">
    <property type="component" value="Chromosome VI"/>
</dbReference>
<comment type="subunit">
    <text evidence="2">Homodimer.</text>
</comment>
<dbReference type="GO" id="GO:0005737">
    <property type="term" value="C:cytoplasm"/>
    <property type="evidence" value="ECO:0007669"/>
    <property type="project" value="TreeGrafter"/>
</dbReference>
<dbReference type="OrthoDB" id="1204at2759"/>
<dbReference type="PANTHER" id="PTHR15104">
    <property type="entry name" value="DIHYDROPTERIDINE REDUCTASE"/>
    <property type="match status" value="1"/>
</dbReference>
<evidence type="ECO:0000256" key="4">
    <source>
        <dbReference type="ARBA" id="ARBA00023002"/>
    </source>
</evidence>
<evidence type="ECO:0008006" key="7">
    <source>
        <dbReference type="Google" id="ProtNLM"/>
    </source>
</evidence>
<dbReference type="KEGG" id="bbes:BESB_068850"/>
<sequence>MAASPASYTHSYFETARDFNRSTHPKPFLRFLLFGTEVSAEIADIVCTLRLLRDLWQFVRAGKVSGRAGDLCRSHVSNSTAVFSSMSAPCRRTVLLFGSTGALGGAVADAFAAARWRVIGCSTSGPSSKQNGGNRYPSKWASPLPPHARIEVQPFPQMSLKEQGEEIARQLQPLLSTGPPLHAAICCSGGFACSSVHSENFLSEAEQMLEANCLPALLCAHAASVLFRSRSATAAREAPLVVLTGAAAAVQGAGGARPTPTMLAYGCSKVYVHHLVQSLAATGVAAEARGGDGLAPQSPSLHYRVVGVLPAILDTAANRAAMPSVAEATRENKWTKCDDIARKLVAWADGAEEAENGALYVVKTTGGATEFLPTCGSERRT</sequence>